<dbReference type="Proteomes" id="UP000557717">
    <property type="component" value="Unassembled WGS sequence"/>
</dbReference>
<dbReference type="RefSeq" id="WP_184016483.1">
    <property type="nucleotide sequence ID" value="NZ_JACHFD010000004.1"/>
</dbReference>
<proteinExistence type="predicted"/>
<evidence type="ECO:0000313" key="2">
    <source>
        <dbReference type="Proteomes" id="UP000557717"/>
    </source>
</evidence>
<keyword evidence="2" id="KW-1185">Reference proteome</keyword>
<dbReference type="AlphaFoldDB" id="A0A840VA67"/>
<reference evidence="1 2" key="1">
    <citation type="submission" date="2020-08" db="EMBL/GenBank/DDBJ databases">
        <title>Genomic Encyclopedia of Type Strains, Phase IV (KMG-IV): sequencing the most valuable type-strain genomes for metagenomic binning, comparative biology and taxonomic classification.</title>
        <authorList>
            <person name="Goeker M."/>
        </authorList>
    </citation>
    <scope>NUCLEOTIDE SEQUENCE [LARGE SCALE GENOMIC DNA]</scope>
    <source>
        <strain evidence="1 2">YC6886</strain>
    </source>
</reference>
<organism evidence="1 2">
    <name type="scientific">Haloferula luteola</name>
    <dbReference type="NCBI Taxonomy" id="595692"/>
    <lineage>
        <taxon>Bacteria</taxon>
        <taxon>Pseudomonadati</taxon>
        <taxon>Verrucomicrobiota</taxon>
        <taxon>Verrucomicrobiia</taxon>
        <taxon>Verrucomicrobiales</taxon>
        <taxon>Verrucomicrobiaceae</taxon>
        <taxon>Haloferula</taxon>
    </lineage>
</organism>
<comment type="caution">
    <text evidence="1">The sequence shown here is derived from an EMBL/GenBank/DDBJ whole genome shotgun (WGS) entry which is preliminary data.</text>
</comment>
<dbReference type="EMBL" id="JACHFD010000004">
    <property type="protein sequence ID" value="MBB5350840.1"/>
    <property type="molecule type" value="Genomic_DNA"/>
</dbReference>
<gene>
    <name evidence="1" type="ORF">HNR46_001074</name>
</gene>
<protein>
    <recommendedName>
        <fullName evidence="3">SGNH hydrolase-type esterase domain-containing protein</fullName>
    </recommendedName>
</protein>
<sequence length="303" mass="34695">MKNWRGIKVAAFVSCVLGIGGAFLVEVAVRASGITSTVIYDTDKEIGYIPKGDQDGKFSNKAEWHVNSRNMSCSQEWFPNGEKDLLLVGDSIVWGGNPIDQSEKLGDLLQGDFPSWKIWPISAGSWSVENPQIWMDRNPDILGEVDALIWIVNSGDLYTATQWESELTHPRSMPMWRSWYAYKRYVYPRIFPKKKSPLKQLTSDKPILPEVAERWGRRIEKIDKPTLVVFYPNRSELGERSNYEKFVSVSKRFLPNNAKVFELAGIDGWNESCYRDEIHPSVSGYRKLEELISERIRLNGIAE</sequence>
<dbReference type="SUPFAM" id="SSF52266">
    <property type="entry name" value="SGNH hydrolase"/>
    <property type="match status" value="1"/>
</dbReference>
<name>A0A840VA67_9BACT</name>
<evidence type="ECO:0000313" key="1">
    <source>
        <dbReference type="EMBL" id="MBB5350840.1"/>
    </source>
</evidence>
<evidence type="ECO:0008006" key="3">
    <source>
        <dbReference type="Google" id="ProtNLM"/>
    </source>
</evidence>
<accession>A0A840VA67</accession>